<sequence>MSAVSSKPQTAAPPLRRRRTKLTLEKKIADDEFMAAAIGDVEWLKQSLKDSGSEINFDKNGLTAIHLAAIHGRLECLKLCIEKFKVDINLPSSTGWRPIHLCISNQTGKRSMQCLVYLLENGADSSIANDDGITPVHQAASEGHVQCLKILIEVGAKIDCKDCRGNTPLDLAKLWGHRKCARILAAEKWHQDKAFVAKEMQQLKKVKMLQVLKELEEEEEIKAAQQFYGDEAFKQWMATKSETKTSPEKFVNAKGQDNRESIFRPNSISRKTIVENQQHTTKEKVIVDGMKITAENGSDFEINEDYEFMDDKQNEDNSKKNKLKKRRKTPNLLNLEDWNISTKATDNQYVPGLEDDYPRDEYTMMPKVKGAPKYFEGKFVAPLTSANIDEDIKRKGSGAQLRKPKLPAEIINQVLGKDSTVVDRGMIFKCKHIEDVHTKRKYDADKTGRSEAPLHLTNDVTSFLVQNSVRLHTSPKTSSSRSDSKSGVTNTEWRDKNFPLPLVMQTLKNMNQPRHFPNIKGNETLFMYGNVK</sequence>
<dbReference type="Pfam" id="PF13637">
    <property type="entry name" value="Ank_4"/>
    <property type="match status" value="1"/>
</dbReference>
<dbReference type="GO" id="GO:0007080">
    <property type="term" value="P:mitotic metaphase chromosome alignment"/>
    <property type="evidence" value="ECO:0007669"/>
    <property type="project" value="TreeGrafter"/>
</dbReference>
<keyword evidence="4" id="KW-1185">Reference proteome</keyword>
<dbReference type="PROSITE" id="PS50297">
    <property type="entry name" value="ANK_REP_REGION"/>
    <property type="match status" value="1"/>
</dbReference>
<dbReference type="EMBL" id="CAXITT010000053">
    <property type="protein sequence ID" value="CAL1529692.1"/>
    <property type="molecule type" value="Genomic_DNA"/>
</dbReference>
<proteinExistence type="predicted"/>
<dbReference type="GO" id="GO:1902412">
    <property type="term" value="P:regulation of mitotic cytokinesis"/>
    <property type="evidence" value="ECO:0007669"/>
    <property type="project" value="InterPro"/>
</dbReference>
<feature type="region of interest" description="Disordered" evidence="2">
    <location>
        <begin position="309"/>
        <end position="328"/>
    </location>
</feature>
<dbReference type="PANTHER" id="PTHR24160">
    <property type="entry name" value="ANKYRIN REPEAT DOMAIN-CONTAINING PROTEIN 53"/>
    <property type="match status" value="1"/>
</dbReference>
<comment type="caution">
    <text evidence="3">The sequence shown here is derived from an EMBL/GenBank/DDBJ whole genome shotgun (WGS) entry which is preliminary data.</text>
</comment>
<dbReference type="AlphaFoldDB" id="A0AAV2H7L9"/>
<dbReference type="GO" id="GO:0031116">
    <property type="term" value="P:positive regulation of microtubule polymerization"/>
    <property type="evidence" value="ECO:0007669"/>
    <property type="project" value="TreeGrafter"/>
</dbReference>
<dbReference type="SMART" id="SM00248">
    <property type="entry name" value="ANK"/>
    <property type="match status" value="4"/>
</dbReference>
<feature type="compositionally biased region" description="Basic and acidic residues" evidence="2">
    <location>
        <begin position="309"/>
        <end position="319"/>
    </location>
</feature>
<protein>
    <recommendedName>
        <fullName evidence="5">Ankyrin repeat domain-containing protein 53</fullName>
    </recommendedName>
</protein>
<dbReference type="InterPro" id="IPR002110">
    <property type="entry name" value="Ankyrin_rpt"/>
</dbReference>
<dbReference type="Pfam" id="PF12796">
    <property type="entry name" value="Ank_2"/>
    <property type="match status" value="1"/>
</dbReference>
<accession>A0AAV2H7L9</accession>
<dbReference type="PANTHER" id="PTHR24160:SF1">
    <property type="entry name" value="ANKYRIN REPEAT DOMAIN-CONTAINING PROTEIN 53"/>
    <property type="match status" value="1"/>
</dbReference>
<evidence type="ECO:0008006" key="5">
    <source>
        <dbReference type="Google" id="ProtNLM"/>
    </source>
</evidence>
<evidence type="ECO:0000256" key="2">
    <source>
        <dbReference type="SAM" id="MobiDB-lite"/>
    </source>
</evidence>
<reference evidence="3 4" key="1">
    <citation type="submission" date="2024-04" db="EMBL/GenBank/DDBJ databases">
        <authorList>
            <consortium name="Genoscope - CEA"/>
            <person name="William W."/>
        </authorList>
    </citation>
    <scope>NUCLEOTIDE SEQUENCE [LARGE SCALE GENOMIC DNA]</scope>
</reference>
<dbReference type="Gene3D" id="1.25.40.20">
    <property type="entry name" value="Ankyrin repeat-containing domain"/>
    <property type="match status" value="1"/>
</dbReference>
<feature type="repeat" description="ANK" evidence="1">
    <location>
        <begin position="131"/>
        <end position="163"/>
    </location>
</feature>
<keyword evidence="1" id="KW-0040">ANK repeat</keyword>
<evidence type="ECO:0000256" key="1">
    <source>
        <dbReference type="PROSITE-ProRule" id="PRU00023"/>
    </source>
</evidence>
<gene>
    <name evidence="3" type="ORF">GSLYS_00003847001</name>
</gene>
<evidence type="ECO:0000313" key="4">
    <source>
        <dbReference type="Proteomes" id="UP001497497"/>
    </source>
</evidence>
<name>A0AAV2H7L9_LYMST</name>
<dbReference type="SUPFAM" id="SSF48403">
    <property type="entry name" value="Ankyrin repeat"/>
    <property type="match status" value="1"/>
</dbReference>
<feature type="region of interest" description="Disordered" evidence="2">
    <location>
        <begin position="471"/>
        <end position="493"/>
    </location>
</feature>
<dbReference type="GO" id="GO:0060236">
    <property type="term" value="P:regulation of mitotic spindle organization"/>
    <property type="evidence" value="ECO:0007669"/>
    <property type="project" value="TreeGrafter"/>
</dbReference>
<dbReference type="InterPro" id="IPR042335">
    <property type="entry name" value="ANKRD53"/>
</dbReference>
<dbReference type="InterPro" id="IPR036770">
    <property type="entry name" value="Ankyrin_rpt-contain_sf"/>
</dbReference>
<organism evidence="3 4">
    <name type="scientific">Lymnaea stagnalis</name>
    <name type="common">Great pond snail</name>
    <name type="synonym">Helix stagnalis</name>
    <dbReference type="NCBI Taxonomy" id="6523"/>
    <lineage>
        <taxon>Eukaryota</taxon>
        <taxon>Metazoa</taxon>
        <taxon>Spiralia</taxon>
        <taxon>Lophotrochozoa</taxon>
        <taxon>Mollusca</taxon>
        <taxon>Gastropoda</taxon>
        <taxon>Heterobranchia</taxon>
        <taxon>Euthyneura</taxon>
        <taxon>Panpulmonata</taxon>
        <taxon>Hygrophila</taxon>
        <taxon>Lymnaeoidea</taxon>
        <taxon>Lymnaeidae</taxon>
        <taxon>Lymnaea</taxon>
    </lineage>
</organism>
<dbReference type="GO" id="GO:0000922">
    <property type="term" value="C:spindle pole"/>
    <property type="evidence" value="ECO:0007669"/>
    <property type="project" value="TreeGrafter"/>
</dbReference>
<evidence type="ECO:0000313" key="3">
    <source>
        <dbReference type="EMBL" id="CAL1529692.1"/>
    </source>
</evidence>
<dbReference type="PROSITE" id="PS50088">
    <property type="entry name" value="ANK_REPEAT"/>
    <property type="match status" value="1"/>
</dbReference>
<dbReference type="Proteomes" id="UP001497497">
    <property type="component" value="Unassembled WGS sequence"/>
</dbReference>